<dbReference type="SUPFAM" id="SSF52777">
    <property type="entry name" value="CoA-dependent acyltransferases"/>
    <property type="match status" value="2"/>
</dbReference>
<dbReference type="Gene3D" id="3.30.559.30">
    <property type="entry name" value="Nonribosomal peptide synthetase, condensation domain"/>
    <property type="match status" value="1"/>
</dbReference>
<dbReference type="Proteomes" id="UP001589610">
    <property type="component" value="Unassembled WGS sequence"/>
</dbReference>
<dbReference type="InterPro" id="IPR042099">
    <property type="entry name" value="ANL_N_sf"/>
</dbReference>
<dbReference type="SUPFAM" id="SSF56801">
    <property type="entry name" value="Acetyl-CoA synthetase-like"/>
    <property type="match status" value="1"/>
</dbReference>
<dbReference type="CDD" id="cd19531">
    <property type="entry name" value="LCL_NRPS-like"/>
    <property type="match status" value="1"/>
</dbReference>
<dbReference type="InterPro" id="IPR000873">
    <property type="entry name" value="AMP-dep_synth/lig_dom"/>
</dbReference>
<dbReference type="PANTHER" id="PTHR45527">
    <property type="entry name" value="NONRIBOSOMAL PEPTIDE SYNTHETASE"/>
    <property type="match status" value="1"/>
</dbReference>
<evidence type="ECO:0000313" key="6">
    <source>
        <dbReference type="EMBL" id="MFB9678983.1"/>
    </source>
</evidence>
<dbReference type="Gene3D" id="1.10.1200.10">
    <property type="entry name" value="ACP-like"/>
    <property type="match status" value="1"/>
</dbReference>
<dbReference type="InterPro" id="IPR009081">
    <property type="entry name" value="PP-bd_ACP"/>
</dbReference>
<dbReference type="SMART" id="SM00823">
    <property type="entry name" value="PKS_PP"/>
    <property type="match status" value="1"/>
</dbReference>
<reference evidence="6 7" key="1">
    <citation type="submission" date="2024-09" db="EMBL/GenBank/DDBJ databases">
        <authorList>
            <person name="Sun Q."/>
            <person name="Mori K."/>
        </authorList>
    </citation>
    <scope>NUCLEOTIDE SEQUENCE [LARGE SCALE GENOMIC DNA]</scope>
    <source>
        <strain evidence="6 7">JCM 3028</strain>
    </source>
</reference>
<dbReference type="Pfam" id="PF00668">
    <property type="entry name" value="Condensation"/>
    <property type="match status" value="1"/>
</dbReference>
<dbReference type="InterPro" id="IPR020806">
    <property type="entry name" value="PKS_PP-bd"/>
</dbReference>
<keyword evidence="7" id="KW-1185">Reference proteome</keyword>
<dbReference type="Gene3D" id="3.30.559.10">
    <property type="entry name" value="Chloramphenicol acetyltransferase-like domain"/>
    <property type="match status" value="1"/>
</dbReference>
<dbReference type="EMBL" id="JBHMBS010000013">
    <property type="protein sequence ID" value="MFB9678983.1"/>
    <property type="molecule type" value="Genomic_DNA"/>
</dbReference>
<organism evidence="6 7">
    <name type="scientific">Streptosporangium vulgare</name>
    <dbReference type="NCBI Taxonomy" id="46190"/>
    <lineage>
        <taxon>Bacteria</taxon>
        <taxon>Bacillati</taxon>
        <taxon>Actinomycetota</taxon>
        <taxon>Actinomycetes</taxon>
        <taxon>Streptosporangiales</taxon>
        <taxon>Streptosporangiaceae</taxon>
        <taxon>Streptosporangium</taxon>
    </lineage>
</organism>
<feature type="compositionally biased region" description="Low complexity" evidence="4">
    <location>
        <begin position="506"/>
        <end position="522"/>
    </location>
</feature>
<accession>A0ABV5TIN7</accession>
<comment type="cofactor">
    <cofactor evidence="1">
        <name>pantetheine 4'-phosphate</name>
        <dbReference type="ChEBI" id="CHEBI:47942"/>
    </cofactor>
</comment>
<evidence type="ECO:0000259" key="5">
    <source>
        <dbReference type="PROSITE" id="PS50075"/>
    </source>
</evidence>
<evidence type="ECO:0000256" key="4">
    <source>
        <dbReference type="SAM" id="MobiDB-lite"/>
    </source>
</evidence>
<dbReference type="PANTHER" id="PTHR45527:SF1">
    <property type="entry name" value="FATTY ACID SYNTHASE"/>
    <property type="match status" value="1"/>
</dbReference>
<feature type="domain" description="Carrier" evidence="5">
    <location>
        <begin position="866"/>
        <end position="941"/>
    </location>
</feature>
<dbReference type="InterPro" id="IPR036736">
    <property type="entry name" value="ACP-like_sf"/>
</dbReference>
<evidence type="ECO:0000256" key="1">
    <source>
        <dbReference type="ARBA" id="ARBA00001957"/>
    </source>
</evidence>
<dbReference type="RefSeq" id="WP_386160260.1">
    <property type="nucleotide sequence ID" value="NZ_JBHMBS010000013.1"/>
</dbReference>
<dbReference type="Gene3D" id="3.30.300.30">
    <property type="match status" value="1"/>
</dbReference>
<sequence>MTIANSADNVHDLIARRRRERDRIPRHPVPASGVPVSSTQERIWFGEMFNPGFGFYHVPATLRLRGPLDADALDRALCEVIRRHEILRSTVEEVDGMPVQRVGDAPASVLRSVDLSDEADLGDEADPDVEAEAARMAADDILAPFDLRHGPLWRALLLRLGPDDHVLVLTFHHIVFDDPSFGIVGREIETLYTAAGGPASLPDLDLQYTDFSVWQRERLRTEDVRSRLVDYWRRTLDGVPRLLDLPSDRPRPPHRRRAGRFHRSRLSGDVVAAVRAVARDEGTTPFTVLLAAYGVLLSRYAGQADIVTAVPAAGRIRPELEALVGCFINIICLRLDLRGEPTFRELLRRVRHASVEGHDHEEMPFEELVRELHPQRPQSHTPLFQAGLGVRDNDGVFLNLPGVRASEFVPDVEVSHFDLMVDFSVDGDGMAGLWGYNDDLFDPGTVEVLAEQFALLVAKACADPDRPVGDLSLPPAPRLPEPETGDAERADAVLAERVRLTPDSPAVTTHGSSTGTSSGGASSAVTLTYAELDARAETLVPAVRRGAEPPSADSPDPAVWRYARLKADLLDGRTASVAAAPIAGLASRIGLGAADTVLTFAPPASGAFTDAMLLALLHGAHLVTAPPEAARDAGRLRELVADATVVHAPPAAWRLLLQDGLPADRPFTALCDAAATPPGLARELAAAVPTWTLYGERWAAACRVDPLAEPRRGVLLGEPLAGTPIEVVDRAGRPGATGVPGEIHVHGTATGDRGRTLPDGSTELLGRFDRMFTVGGFRVDTDELARSLAGRPGVAEAAVDVRHDRLAAYVVGEGIDTKELTAHLPEYQVPGSVTVLDSLPRTAEGRVAHEELPSPDAPADEGGHVPVQGGTEEAVAGIWRELLGVEEIGASDGFLDLGGHSLTLARLSLRYEVAFGVEVELPDLLRHATVREQAALVDERRAQAGLTGEEAAS</sequence>
<protein>
    <submittedName>
        <fullName evidence="6">Condensation domain-containing protein</fullName>
    </submittedName>
</protein>
<dbReference type="SUPFAM" id="SSF47336">
    <property type="entry name" value="ACP-like"/>
    <property type="match status" value="1"/>
</dbReference>
<evidence type="ECO:0000256" key="3">
    <source>
        <dbReference type="ARBA" id="ARBA00022553"/>
    </source>
</evidence>
<dbReference type="InterPro" id="IPR001242">
    <property type="entry name" value="Condensation_dom"/>
</dbReference>
<dbReference type="InterPro" id="IPR023213">
    <property type="entry name" value="CAT-like_dom_sf"/>
</dbReference>
<feature type="region of interest" description="Disordered" evidence="4">
    <location>
        <begin position="500"/>
        <end position="522"/>
    </location>
</feature>
<keyword evidence="2" id="KW-0596">Phosphopantetheine</keyword>
<dbReference type="Gene3D" id="3.40.50.12780">
    <property type="entry name" value="N-terminal domain of ligase-like"/>
    <property type="match status" value="1"/>
</dbReference>
<proteinExistence type="predicted"/>
<dbReference type="Pfam" id="PF00501">
    <property type="entry name" value="AMP-binding"/>
    <property type="match status" value="1"/>
</dbReference>
<comment type="caution">
    <text evidence="6">The sequence shown here is derived from an EMBL/GenBank/DDBJ whole genome shotgun (WGS) entry which is preliminary data.</text>
</comment>
<name>A0ABV5TIN7_9ACTN</name>
<evidence type="ECO:0000256" key="2">
    <source>
        <dbReference type="ARBA" id="ARBA00022450"/>
    </source>
</evidence>
<evidence type="ECO:0000313" key="7">
    <source>
        <dbReference type="Proteomes" id="UP001589610"/>
    </source>
</evidence>
<dbReference type="InterPro" id="IPR045851">
    <property type="entry name" value="AMP-bd_C_sf"/>
</dbReference>
<feature type="region of interest" description="Disordered" evidence="4">
    <location>
        <begin position="466"/>
        <end position="487"/>
    </location>
</feature>
<dbReference type="PROSITE" id="PS50075">
    <property type="entry name" value="CARRIER"/>
    <property type="match status" value="1"/>
</dbReference>
<keyword evidence="3" id="KW-0597">Phosphoprotein</keyword>
<gene>
    <name evidence="6" type="ORF">ACFFRH_26190</name>
</gene>
<dbReference type="Pfam" id="PF00550">
    <property type="entry name" value="PP-binding"/>
    <property type="match status" value="1"/>
</dbReference>